<dbReference type="PANTHER" id="PTHR33602:SF1">
    <property type="entry name" value="REGULATORY PROTEIN RECX FAMILY PROTEIN"/>
    <property type="match status" value="1"/>
</dbReference>
<dbReference type="EMBL" id="LNXT01000048">
    <property type="protein sequence ID" value="KTC68164.1"/>
    <property type="molecule type" value="Genomic_DNA"/>
</dbReference>
<dbReference type="Proteomes" id="UP000255066">
    <property type="component" value="Unassembled WGS sequence"/>
</dbReference>
<evidence type="ECO:0000256" key="1">
    <source>
        <dbReference type="ARBA" id="ARBA00004496"/>
    </source>
</evidence>
<name>A0A378I8J6_9GAMM</name>
<dbReference type="STRING" id="28083.Lbir_2766"/>
<protein>
    <recommendedName>
        <fullName evidence="3 5">Regulatory protein RecX</fullName>
    </recommendedName>
</protein>
<keyword evidence="4 5" id="KW-0963">Cytoplasm</keyword>
<evidence type="ECO:0000256" key="3">
    <source>
        <dbReference type="ARBA" id="ARBA00018111"/>
    </source>
</evidence>
<dbReference type="Gene3D" id="1.10.10.10">
    <property type="entry name" value="Winged helix-like DNA-binding domain superfamily/Winged helix DNA-binding domain"/>
    <property type="match status" value="3"/>
</dbReference>
<dbReference type="InterPro" id="IPR036388">
    <property type="entry name" value="WH-like_DNA-bd_sf"/>
</dbReference>
<sequence>MSKAFDCALRLLARREHGANELAEKLAHKGFARQDIENAVDKCQQLNYQSDERFIAAFCRQRIGQGYGPQRIIQELQLKRLDKDLIMEILNGQEVSWDTLAREVMQKKFRQIEGQDFKALQKQQRFLQSRGFSFEIINKLFKDEF</sequence>
<evidence type="ECO:0000259" key="7">
    <source>
        <dbReference type="Pfam" id="PF21981"/>
    </source>
</evidence>
<evidence type="ECO:0000313" key="11">
    <source>
        <dbReference type="Proteomes" id="UP000054735"/>
    </source>
</evidence>
<organism evidence="10 12">
    <name type="scientific">Legionella birminghamensis</name>
    <dbReference type="NCBI Taxonomy" id="28083"/>
    <lineage>
        <taxon>Bacteria</taxon>
        <taxon>Pseudomonadati</taxon>
        <taxon>Pseudomonadota</taxon>
        <taxon>Gammaproteobacteria</taxon>
        <taxon>Legionellales</taxon>
        <taxon>Legionellaceae</taxon>
        <taxon>Legionella</taxon>
    </lineage>
</organism>
<evidence type="ECO:0000259" key="8">
    <source>
        <dbReference type="Pfam" id="PF21982"/>
    </source>
</evidence>
<dbReference type="Pfam" id="PF02631">
    <property type="entry name" value="RecX_HTH2"/>
    <property type="match status" value="1"/>
</dbReference>
<evidence type="ECO:0000313" key="10">
    <source>
        <dbReference type="EMBL" id="STX31126.1"/>
    </source>
</evidence>
<keyword evidence="11" id="KW-1185">Reference proteome</keyword>
<evidence type="ECO:0000313" key="9">
    <source>
        <dbReference type="EMBL" id="KTC68164.1"/>
    </source>
</evidence>
<dbReference type="GO" id="GO:0006282">
    <property type="term" value="P:regulation of DNA repair"/>
    <property type="evidence" value="ECO:0007669"/>
    <property type="project" value="UniProtKB-UniRule"/>
</dbReference>
<accession>A0A378I8J6</accession>
<feature type="domain" description="RecX first three-helical" evidence="8">
    <location>
        <begin position="4"/>
        <end position="43"/>
    </location>
</feature>
<comment type="similarity">
    <text evidence="2 5">Belongs to the RecX family.</text>
</comment>
<dbReference type="OrthoDB" id="7066780at2"/>
<dbReference type="EMBL" id="UGNW01000001">
    <property type="protein sequence ID" value="STX31126.1"/>
    <property type="molecule type" value="Genomic_DNA"/>
</dbReference>
<dbReference type="RefSeq" id="WP_058524753.1">
    <property type="nucleotide sequence ID" value="NZ_CAAAHV010000004.1"/>
</dbReference>
<evidence type="ECO:0000256" key="5">
    <source>
        <dbReference type="HAMAP-Rule" id="MF_01114"/>
    </source>
</evidence>
<reference evidence="10 12" key="2">
    <citation type="submission" date="2018-06" db="EMBL/GenBank/DDBJ databases">
        <authorList>
            <consortium name="Pathogen Informatics"/>
            <person name="Doyle S."/>
        </authorList>
    </citation>
    <scope>NUCLEOTIDE SEQUENCE [LARGE SCALE GENOMIC DNA]</scope>
    <source>
        <strain evidence="10 12">NCTC12437</strain>
    </source>
</reference>
<dbReference type="Pfam" id="PF21982">
    <property type="entry name" value="RecX_HTH1"/>
    <property type="match status" value="1"/>
</dbReference>
<dbReference type="Proteomes" id="UP000054735">
    <property type="component" value="Unassembled WGS sequence"/>
</dbReference>
<dbReference type="AlphaFoldDB" id="A0A378I8J6"/>
<dbReference type="InterPro" id="IPR053925">
    <property type="entry name" value="RecX_HTH_3rd"/>
</dbReference>
<dbReference type="NCBIfam" id="NF001057">
    <property type="entry name" value="PRK00117.3-3"/>
    <property type="match status" value="1"/>
</dbReference>
<dbReference type="PANTHER" id="PTHR33602">
    <property type="entry name" value="REGULATORY PROTEIN RECX FAMILY PROTEIN"/>
    <property type="match status" value="1"/>
</dbReference>
<feature type="domain" description="RecX second three-helical" evidence="6">
    <location>
        <begin position="50"/>
        <end position="88"/>
    </location>
</feature>
<evidence type="ECO:0000256" key="4">
    <source>
        <dbReference type="ARBA" id="ARBA00022490"/>
    </source>
</evidence>
<gene>
    <name evidence="5 10" type="primary">recX</name>
    <name evidence="9" type="ORF">Lbir_2766</name>
    <name evidence="10" type="ORF">NCTC12437_00896</name>
</gene>
<proteinExistence type="inferred from homology"/>
<dbReference type="InterPro" id="IPR003783">
    <property type="entry name" value="Regulatory_RecX"/>
</dbReference>
<comment type="subcellular location">
    <subcellularLocation>
        <location evidence="1 5">Cytoplasm</location>
    </subcellularLocation>
</comment>
<dbReference type="InterPro" id="IPR053926">
    <property type="entry name" value="RecX_HTH_1st"/>
</dbReference>
<dbReference type="Pfam" id="PF21981">
    <property type="entry name" value="RecX_HTH3"/>
    <property type="match status" value="1"/>
</dbReference>
<dbReference type="GO" id="GO:0005737">
    <property type="term" value="C:cytoplasm"/>
    <property type="evidence" value="ECO:0007669"/>
    <property type="project" value="UniProtKB-SubCell"/>
</dbReference>
<dbReference type="HAMAP" id="MF_01114">
    <property type="entry name" value="RecX"/>
    <property type="match status" value="1"/>
</dbReference>
<feature type="domain" description="RecX third three-helical" evidence="7">
    <location>
        <begin position="100"/>
        <end position="139"/>
    </location>
</feature>
<reference evidence="9 11" key="1">
    <citation type="submission" date="2015-11" db="EMBL/GenBank/DDBJ databases">
        <title>Genomic analysis of 38 Legionella species identifies large and diverse effector repertoires.</title>
        <authorList>
            <person name="Burstein D."/>
            <person name="Amaro F."/>
            <person name="Zusman T."/>
            <person name="Lifshitz Z."/>
            <person name="Cohen O."/>
            <person name="Gilbert J.A."/>
            <person name="Pupko T."/>
            <person name="Shuman H.A."/>
            <person name="Segal G."/>
        </authorList>
    </citation>
    <scope>NUCLEOTIDE SEQUENCE [LARGE SCALE GENOMIC DNA]</scope>
    <source>
        <strain evidence="9 11">CDC#1407-AL-14</strain>
    </source>
</reference>
<comment type="function">
    <text evidence="5">Modulates RecA activity.</text>
</comment>
<dbReference type="InterPro" id="IPR053924">
    <property type="entry name" value="RecX_HTH_2nd"/>
</dbReference>
<evidence type="ECO:0000256" key="2">
    <source>
        <dbReference type="ARBA" id="ARBA00009695"/>
    </source>
</evidence>
<evidence type="ECO:0000259" key="6">
    <source>
        <dbReference type="Pfam" id="PF02631"/>
    </source>
</evidence>
<evidence type="ECO:0000313" key="12">
    <source>
        <dbReference type="Proteomes" id="UP000255066"/>
    </source>
</evidence>